<evidence type="ECO:0000313" key="5">
    <source>
        <dbReference type="Proteomes" id="UP001316384"/>
    </source>
</evidence>
<dbReference type="Pfam" id="PF12804">
    <property type="entry name" value="NTP_transf_3"/>
    <property type="match status" value="1"/>
</dbReference>
<evidence type="ECO:0000256" key="2">
    <source>
        <dbReference type="SAM" id="MobiDB-lite"/>
    </source>
</evidence>
<keyword evidence="1" id="KW-0808">Transferase</keyword>
<sequence length="223" mass="22258">MTSAPALVVVLTGGTARRLGGVDKTALDVGGLPVLRRLLDDVGPLPVVVVGEPRDVGRAVLWAREDPPGGGPFAGVAAGVAAGLAAHPGTAVVVVLAGDQPFAGAAVAALTAALAEEPDVDAALATGPDEHPQPLLAAYRIAALADRLADPHGRPARDLAAGLRTRLVHVAARTVLDVDDPDDLATARRAAARLGTPRDADGSGSPRSGRPAGPLSPQPPPGR</sequence>
<dbReference type="InterPro" id="IPR029044">
    <property type="entry name" value="Nucleotide-diphossugar_trans"/>
</dbReference>
<evidence type="ECO:0000259" key="3">
    <source>
        <dbReference type="Pfam" id="PF12804"/>
    </source>
</evidence>
<name>A0ABY5KWJ6_9CELL</name>
<dbReference type="SUPFAM" id="SSF53448">
    <property type="entry name" value="Nucleotide-diphospho-sugar transferases"/>
    <property type="match status" value="1"/>
</dbReference>
<dbReference type="Gene3D" id="3.90.550.10">
    <property type="entry name" value="Spore Coat Polysaccharide Biosynthesis Protein SpsA, Chain A"/>
    <property type="match status" value="1"/>
</dbReference>
<evidence type="ECO:0000256" key="1">
    <source>
        <dbReference type="ARBA" id="ARBA00022679"/>
    </source>
</evidence>
<feature type="compositionally biased region" description="Low complexity" evidence="2">
    <location>
        <begin position="202"/>
        <end position="213"/>
    </location>
</feature>
<gene>
    <name evidence="4" type="ORF">NP048_08805</name>
</gene>
<dbReference type="Proteomes" id="UP001316384">
    <property type="component" value="Chromosome"/>
</dbReference>
<accession>A0ABY5KWJ6</accession>
<evidence type="ECO:0000313" key="4">
    <source>
        <dbReference type="EMBL" id="UUI73510.1"/>
    </source>
</evidence>
<protein>
    <submittedName>
        <fullName evidence="4">Nucleotidyltransferase family protein</fullName>
    </submittedName>
</protein>
<feature type="domain" description="MobA-like NTP transferase" evidence="3">
    <location>
        <begin position="8"/>
        <end position="153"/>
    </location>
</feature>
<dbReference type="PANTHER" id="PTHR19136">
    <property type="entry name" value="MOLYBDENUM COFACTOR GUANYLYLTRANSFERASE"/>
    <property type="match status" value="1"/>
</dbReference>
<dbReference type="EMBL" id="CP101987">
    <property type="protein sequence ID" value="UUI73510.1"/>
    <property type="molecule type" value="Genomic_DNA"/>
</dbReference>
<feature type="compositionally biased region" description="Pro residues" evidence="2">
    <location>
        <begin position="214"/>
        <end position="223"/>
    </location>
</feature>
<feature type="region of interest" description="Disordered" evidence="2">
    <location>
        <begin position="187"/>
        <end position="223"/>
    </location>
</feature>
<proteinExistence type="predicted"/>
<dbReference type="InterPro" id="IPR025877">
    <property type="entry name" value="MobA-like_NTP_Trfase"/>
</dbReference>
<dbReference type="PANTHER" id="PTHR19136:SF81">
    <property type="entry name" value="MOLYBDENUM COFACTOR GUANYLYLTRANSFERASE"/>
    <property type="match status" value="1"/>
</dbReference>
<dbReference type="RefSeq" id="WP_227578621.1">
    <property type="nucleotide sequence ID" value="NZ_CP101987.1"/>
</dbReference>
<reference evidence="4 5" key="1">
    <citation type="submission" date="2022-07" db="EMBL/GenBank/DDBJ databases">
        <title>Novel species in genus cellulomonas.</title>
        <authorList>
            <person name="Ye L."/>
        </authorList>
    </citation>
    <scope>NUCLEOTIDE SEQUENCE [LARGE SCALE GENOMIC DNA]</scope>
    <source>
        <strain evidence="5">zg-B89</strain>
    </source>
</reference>
<keyword evidence="5" id="KW-1185">Reference proteome</keyword>
<organism evidence="4 5">
    <name type="scientific">Cellulomonas xiejunii</name>
    <dbReference type="NCBI Taxonomy" id="2968083"/>
    <lineage>
        <taxon>Bacteria</taxon>
        <taxon>Bacillati</taxon>
        <taxon>Actinomycetota</taxon>
        <taxon>Actinomycetes</taxon>
        <taxon>Micrococcales</taxon>
        <taxon>Cellulomonadaceae</taxon>
        <taxon>Cellulomonas</taxon>
    </lineage>
</organism>